<dbReference type="Gene3D" id="3.15.30.10">
    <property type="entry name" value="putative capsid protein of prophage domain like"/>
    <property type="match status" value="1"/>
</dbReference>
<dbReference type="Proteomes" id="UP000490535">
    <property type="component" value="Unassembled WGS sequence"/>
</dbReference>
<evidence type="ECO:0000313" key="1">
    <source>
        <dbReference type="EMBL" id="KAF1027078.1"/>
    </source>
</evidence>
<sequence length="352" mass="39020">MTGQANMTVYSTAALVGVVPNLKRSQKFLLDKFFPNLVLSDTEEVDIDVDVGKRRLAPFVSPMVEGKLVEGRRYQTDRFKPAYIKDKRAPDLRRPVRRMIGEQIGGNSLSPQQRYEANIAFEMEDQIDIIDRRLEWMAASALNTGTITVEGEGFPTQVIDFGRSPTLSVTLSGALKWGQPGVVPSDDIERWGHEILKKSGGVATDIVFTTTSWANFIADPVVKQAVWYPNGGGDNAINIGAQIQRGGVYKGRWGQYDLWVYNDWYVDPVDDVEKPMLVDGTVLMTGADLMGTRAFGVILDPAFAYGSLAYAPKMWLNQDPPQLFLMMQSAPLVIPSRVNASFSANVCDPKVF</sequence>
<comment type="caution">
    <text evidence="1">The sequence shown here is derived from an EMBL/GenBank/DDBJ whole genome shotgun (WGS) entry which is preliminary data.</text>
</comment>
<dbReference type="InterPro" id="IPR005564">
    <property type="entry name" value="Major_capsid_GpE"/>
</dbReference>
<dbReference type="AlphaFoldDB" id="A0A833PHB0"/>
<reference evidence="2" key="1">
    <citation type="journal article" date="2020" name="MBio">
        <title>Horizontal gene transfer to a defensive symbiont with a reduced genome amongst a multipartite beetle microbiome.</title>
        <authorList>
            <person name="Waterworth S.C."/>
            <person name="Florez L.V."/>
            <person name="Rees E.R."/>
            <person name="Hertweck C."/>
            <person name="Kaltenpoth M."/>
            <person name="Kwan J.C."/>
        </authorList>
    </citation>
    <scope>NUCLEOTIDE SEQUENCE [LARGE SCALE GENOMIC DNA]</scope>
</reference>
<dbReference type="HAMAP" id="MF_04133">
    <property type="entry name" value="CAPSID_LAMBDA"/>
    <property type="match status" value="1"/>
</dbReference>
<dbReference type="Gene3D" id="3.30.1930.10">
    <property type="entry name" value="capsid protein of prophage domain"/>
    <property type="match status" value="1"/>
</dbReference>
<dbReference type="Pfam" id="PF03864">
    <property type="entry name" value="Phage_cap_E"/>
    <property type="match status" value="1"/>
</dbReference>
<gene>
    <name evidence="1" type="ORF">GAK29_00884</name>
</gene>
<protein>
    <recommendedName>
        <fullName evidence="3">Major capsid protein</fullName>
    </recommendedName>
</protein>
<evidence type="ECO:0008006" key="3">
    <source>
        <dbReference type="Google" id="ProtNLM"/>
    </source>
</evidence>
<proteinExistence type="inferred from homology"/>
<name>A0A833PHB0_ACIBZ</name>
<organism evidence="1 2">
    <name type="scientific">Acinetobacter bereziniae</name>
    <name type="common">Acinetobacter genomosp. 10</name>
    <dbReference type="NCBI Taxonomy" id="106648"/>
    <lineage>
        <taxon>Bacteria</taxon>
        <taxon>Pseudomonadati</taxon>
        <taxon>Pseudomonadota</taxon>
        <taxon>Gammaproteobacteria</taxon>
        <taxon>Moraxellales</taxon>
        <taxon>Moraxellaceae</taxon>
        <taxon>Acinetobacter</taxon>
    </lineage>
</organism>
<accession>A0A833PHB0</accession>
<evidence type="ECO:0000313" key="2">
    <source>
        <dbReference type="Proteomes" id="UP000490535"/>
    </source>
</evidence>
<dbReference type="EMBL" id="WNDP01000014">
    <property type="protein sequence ID" value="KAF1027078.1"/>
    <property type="molecule type" value="Genomic_DNA"/>
</dbReference>